<dbReference type="CDD" id="cd00063">
    <property type="entry name" value="FN3"/>
    <property type="match status" value="1"/>
</dbReference>
<accession>A0A916XVB2</accession>
<dbReference type="Pfam" id="PF19081">
    <property type="entry name" value="Ig_7"/>
    <property type="match status" value="1"/>
</dbReference>
<evidence type="ECO:0000313" key="3">
    <source>
        <dbReference type="Proteomes" id="UP000625735"/>
    </source>
</evidence>
<dbReference type="EMBL" id="BMFG01000001">
    <property type="protein sequence ID" value="GGD14804.1"/>
    <property type="molecule type" value="Genomic_DNA"/>
</dbReference>
<name>A0A916XVB2_9FLAO</name>
<gene>
    <name evidence="2" type="ORF">GCM10011343_02300</name>
</gene>
<dbReference type="InterPro" id="IPR013783">
    <property type="entry name" value="Ig-like_fold"/>
</dbReference>
<dbReference type="RefSeq" id="WP_188360665.1">
    <property type="nucleotide sequence ID" value="NZ_BMFG01000001.1"/>
</dbReference>
<evidence type="ECO:0000259" key="1">
    <source>
        <dbReference type="PROSITE" id="PS50853"/>
    </source>
</evidence>
<dbReference type="InterPro" id="IPR036116">
    <property type="entry name" value="FN3_sf"/>
</dbReference>
<dbReference type="SUPFAM" id="SSF49265">
    <property type="entry name" value="Fibronectin type III"/>
    <property type="match status" value="2"/>
</dbReference>
<reference evidence="2" key="2">
    <citation type="submission" date="2020-09" db="EMBL/GenBank/DDBJ databases">
        <authorList>
            <person name="Sun Q."/>
            <person name="Zhou Y."/>
        </authorList>
    </citation>
    <scope>NUCLEOTIDE SEQUENCE</scope>
    <source>
        <strain evidence="2">CGMCC 1.12506</strain>
    </source>
</reference>
<organism evidence="2 3">
    <name type="scientific">Flavobacterium orientale</name>
    <dbReference type="NCBI Taxonomy" id="1756020"/>
    <lineage>
        <taxon>Bacteria</taxon>
        <taxon>Pseudomonadati</taxon>
        <taxon>Bacteroidota</taxon>
        <taxon>Flavobacteriia</taxon>
        <taxon>Flavobacteriales</taxon>
        <taxon>Flavobacteriaceae</taxon>
        <taxon>Flavobacterium</taxon>
    </lineage>
</organism>
<dbReference type="Gene3D" id="2.60.120.200">
    <property type="match status" value="1"/>
</dbReference>
<dbReference type="Proteomes" id="UP000625735">
    <property type="component" value="Unassembled WGS sequence"/>
</dbReference>
<dbReference type="Gene3D" id="2.60.40.10">
    <property type="entry name" value="Immunoglobulins"/>
    <property type="match status" value="3"/>
</dbReference>
<evidence type="ECO:0000313" key="2">
    <source>
        <dbReference type="EMBL" id="GGD14804.1"/>
    </source>
</evidence>
<dbReference type="SMART" id="SM00060">
    <property type="entry name" value="FN3"/>
    <property type="match status" value="3"/>
</dbReference>
<feature type="domain" description="Fibronectin type-III" evidence="1">
    <location>
        <begin position="392"/>
        <end position="483"/>
    </location>
</feature>
<comment type="caution">
    <text evidence="2">The sequence shown here is derived from an EMBL/GenBank/DDBJ whole genome shotgun (WGS) entry which is preliminary data.</text>
</comment>
<proteinExistence type="predicted"/>
<dbReference type="InterPro" id="IPR003961">
    <property type="entry name" value="FN3_dom"/>
</dbReference>
<protein>
    <recommendedName>
        <fullName evidence="1">Fibronectin type-III domain-containing protein</fullName>
    </recommendedName>
</protein>
<dbReference type="Gene3D" id="2.60.120.260">
    <property type="entry name" value="Galactose-binding domain-like"/>
    <property type="match status" value="1"/>
</dbReference>
<sequence length="1961" mass="209411">MTKDYFTSSFHKKTALVGVLYHKIVLLLLFVFVCFTATAQVATYTFAESLSTYTPLSTGTTIAYDVPWDNHVSGSTYIAPLGFTFTYDGVTHNQCFLNPNGFISFSNQIAPTAYNPLSNTATFIGGGTISALGMNLISTTDPIVYATIGTAPNRTFVVQWTNARRGSLPGNFNFQIRLQETTNVISFSYGVCAPEEVSAINAQVGIRGATNVFLQGNINNRSQAGSNTNAPWHTKTANGVANSNTVRTSLTEYPNNGLRYTYTPSVACVTPTGVPSNLGIGNSNVTATSFTGNSFTAASPAPTNYLILRSTVNTPPTVADVPNRTFYAVNNIINGTYTVVGISAATTFNQTGLTPNTTYYYWVIPYNSGCLGAPFYNLSSMLSATRTTCIPAPLNPNATAVGGNAFTANWDAVASASDYLIDVSLNASFTALVPGYTALSTGGATSIVINGLEPVKTYYFRVRAVGLSCNYNSVTTTVTTLCGYYTIPYFQNFDTTPVDAAPVCFTVSDENTDGVQWQTKNSIAASLPNAFHLTTSGAVDSNDWFFLPGLQLTAGVTYRLKFSYTTLSAGLFAENLRVRLGTDPSVAGMNITILDLPNIINTVYQPATVDFTPVTNTVFHLGFQSYSFSNQSQLMIDDISVIVSPTCFEPTALTVTSVGVTTANLSWTASDPEPSNGYDYYVSTFNSIPGSGVTPTGSVAVGITTANITGLNAATLYYVWVRGNCGPTNQSIWSLVQTFSTDCAAPALLPVVGGSLCGGGSTVLSATAAPGATLEWYSNATLDELVGVGETFTTPTLFATTTYYVQSKAPGGLVTAGPLSPVIQGGAQGILNIETFVSFSVSAATNFQSVDIYPNVAGQSGVLVLRNSFNVTLATIPFVTSSAGGSTAQLIPIGVDLQPGNYLLYVEDMPTDGLLVNIENAAYPYSSSVASITGNGYDNTFYLYAYNWRFTNICTSLVTPVTASVSAAPAVSLSETSISICKGETTGLITVTGYEAYDTFTWSPALGVNGSIAAGFTFTPETTTTYQLTLTQTSGSLCTRVVTYSITVRPEPPAISVIPATATICESESILLTASLEAAVPVTIFSEDFNGLTNNWTTTNLSTGGNIAAAAWTLRNSIYNYTSTYWNIAFSSNDASRFYLSNSDAQGSPSSNRTRTYLESPSISLVGYTTANLSFWHYLRFIPGNRARVEYSLDNGATWELLQGYTASQGAASSFVNANVNMTSLVGNSNVKIRFYFDATWDYGWAIDNVRISGNLALEVTWTPDTGLYFDAAGTQPYIPGTPTGIVYAKPSTTSVYTGTALGANGCFTSSSATITVLPLPEIGTISANQSLCGTVAPEPITLNGFTGSIIGWEYADDAAFTQNVTPIASTASQLESTDMGTFWGDRYFRAVLQAGACPSIGSTPVLVSRPVSIWNGTAWLPEPPNANRTVVFDFVGNYTIASNMQACAVQVINGNISVNSNVTLWVANEVVVAPGQLLYFDNLSSLLQDADVTNTGTITYRRLSQPMFKSDYTYWSSPVMGQNIRSFSPLTNIIRYYSYNALIDNWHQLFLATDPNPIHLMVPARGYIVRGPESFNNTTQTIFQGVFTGVPNNGTYTHAVDATGTSDWNLLGNPYPSALDIHAFLLDPLNENVLDATVYLWTHNTPYTNGQYSPNDYATYNFTGATMTGFGTPVAGPNPTVPSRYISSGQGFFIGALQSGVATFSNSMRVAGNNMSFFRTAATSVSTDPADAIDNLERHRLWLHITNPATQAFKQALVGYVESATNGLDRGFDGKTTSGANGLNLYTFVGATKLGTQGKALPFSDSDLLPLGYVCTAAGMYQIGLTHFDGLFDNQDVYLEDLQLQVVHDLKSGPYSFSSPTGTHDTRFVLRFTNQTLGVDEVIASNSVWVYKEATSLHVSSSIAALATVELFDVRGRLLASTSSINGFTTSFDSLEVASQVLLVRVTTSDGVVVVRRVVF</sequence>
<keyword evidence="3" id="KW-1185">Reference proteome</keyword>
<dbReference type="InterPro" id="IPR044023">
    <property type="entry name" value="Ig_7"/>
</dbReference>
<feature type="domain" description="Fibronectin type-III" evidence="1">
    <location>
        <begin position="649"/>
        <end position="744"/>
    </location>
</feature>
<reference evidence="2" key="1">
    <citation type="journal article" date="2014" name="Int. J. Syst. Evol. Microbiol.">
        <title>Complete genome sequence of Corynebacterium casei LMG S-19264T (=DSM 44701T), isolated from a smear-ripened cheese.</title>
        <authorList>
            <consortium name="US DOE Joint Genome Institute (JGI-PGF)"/>
            <person name="Walter F."/>
            <person name="Albersmeier A."/>
            <person name="Kalinowski J."/>
            <person name="Ruckert C."/>
        </authorList>
    </citation>
    <scope>NUCLEOTIDE SEQUENCE</scope>
    <source>
        <strain evidence="2">CGMCC 1.12506</strain>
    </source>
</reference>
<dbReference type="PROSITE" id="PS50853">
    <property type="entry name" value="FN3"/>
    <property type="match status" value="2"/>
</dbReference>